<evidence type="ECO:0000256" key="1">
    <source>
        <dbReference type="SAM" id="Phobius"/>
    </source>
</evidence>
<dbReference type="EMBL" id="NIXT01004899">
    <property type="protein sequence ID" value="OXE27949.1"/>
    <property type="molecule type" value="Genomic_DNA"/>
</dbReference>
<comment type="caution">
    <text evidence="2">The sequence shown here is derived from an EMBL/GenBank/DDBJ whole genome shotgun (WGS) entry which is preliminary data.</text>
</comment>
<feature type="non-terminal residue" evidence="2">
    <location>
        <position position="1"/>
    </location>
</feature>
<sequence length="70" mass="7419">GTALGLMFSYAVVSVLSSMALPEWIGLPVITPDSIAWSLLVTLILALMASYFPARRASRLTPVIALSARA</sequence>
<name>A0A227IYK7_VIBPH</name>
<reference evidence="2 3" key="1">
    <citation type="journal article" date="2017" name="Appl. Environ. Microbiol.">
        <title>Parallel evolution of two clades of a major Atlantic endemic Vibrio parahaemolyticus pathogen lineage by independent acquisition of related pathogenicity islands.</title>
        <authorList>
            <person name="Xu F."/>
            <person name="Gonzalez-Escalona N."/>
            <person name="Drees K.P."/>
            <person name="Sebra R.P."/>
            <person name="Cooper V.S."/>
            <person name="Jones S.H."/>
            <person name="Whistler C.A."/>
        </authorList>
    </citation>
    <scope>NUCLEOTIDE SEQUENCE [LARGE SCALE GENOMIC DNA]</scope>
    <source>
        <strain evidence="2 3">MAVP-3</strain>
    </source>
</reference>
<accession>A0A227IYK7</accession>
<feature type="transmembrane region" description="Helical" evidence="1">
    <location>
        <begin position="36"/>
        <end position="54"/>
    </location>
</feature>
<proteinExistence type="predicted"/>
<evidence type="ECO:0000313" key="3">
    <source>
        <dbReference type="Proteomes" id="UP000214596"/>
    </source>
</evidence>
<protein>
    <recommendedName>
        <fullName evidence="4">ABC transporter permease</fullName>
    </recommendedName>
</protein>
<organism evidence="2 3">
    <name type="scientific">Vibrio parahaemolyticus</name>
    <dbReference type="NCBI Taxonomy" id="670"/>
    <lineage>
        <taxon>Bacteria</taxon>
        <taxon>Pseudomonadati</taxon>
        <taxon>Pseudomonadota</taxon>
        <taxon>Gammaproteobacteria</taxon>
        <taxon>Vibrionales</taxon>
        <taxon>Vibrionaceae</taxon>
        <taxon>Vibrio</taxon>
    </lineage>
</organism>
<keyword evidence="1" id="KW-0472">Membrane</keyword>
<dbReference type="AlphaFoldDB" id="A0A227IYK7"/>
<gene>
    <name evidence="2" type="ORF">CA163_36445</name>
</gene>
<evidence type="ECO:0008006" key="4">
    <source>
        <dbReference type="Google" id="ProtNLM"/>
    </source>
</evidence>
<dbReference type="Proteomes" id="UP000214596">
    <property type="component" value="Unassembled WGS sequence"/>
</dbReference>
<keyword evidence="1" id="KW-0812">Transmembrane</keyword>
<evidence type="ECO:0000313" key="2">
    <source>
        <dbReference type="EMBL" id="OXE27949.1"/>
    </source>
</evidence>
<keyword evidence="1" id="KW-1133">Transmembrane helix</keyword>